<reference evidence="6" key="1">
    <citation type="submission" date="2020-10" db="EMBL/GenBank/DDBJ databases">
        <title>Genome Sequence of Monilinia vaccinii-corymbosi Sheds Light on Mummy Berry Disease Infection of Blueberry and Mating Type.</title>
        <authorList>
            <person name="Yow A.G."/>
            <person name="Zhang Y."/>
            <person name="Bansal K."/>
            <person name="Eacker S.M."/>
            <person name="Sullivan S."/>
            <person name="Liachko I."/>
            <person name="Cubeta M.A."/>
            <person name="Rollins J.A."/>
            <person name="Ashrafi H."/>
        </authorList>
    </citation>
    <scope>NUCLEOTIDE SEQUENCE</scope>
    <source>
        <strain evidence="6">RL-1</strain>
    </source>
</reference>
<dbReference type="GO" id="GO:0005634">
    <property type="term" value="C:nucleus"/>
    <property type="evidence" value="ECO:0007669"/>
    <property type="project" value="TreeGrafter"/>
</dbReference>
<keyword evidence="2" id="KW-0288">FMN</keyword>
<keyword evidence="7" id="KW-1185">Reference proteome</keyword>
<dbReference type="PANTHER" id="PTHR47429:SF7">
    <property type="entry name" value="GATA-FACTOR"/>
    <property type="match status" value="1"/>
</dbReference>
<feature type="compositionally biased region" description="Polar residues" evidence="4">
    <location>
        <begin position="25"/>
        <end position="34"/>
    </location>
</feature>
<organism evidence="6 7">
    <name type="scientific">Monilinia vaccinii-corymbosi</name>
    <dbReference type="NCBI Taxonomy" id="61207"/>
    <lineage>
        <taxon>Eukaryota</taxon>
        <taxon>Fungi</taxon>
        <taxon>Dikarya</taxon>
        <taxon>Ascomycota</taxon>
        <taxon>Pezizomycotina</taxon>
        <taxon>Leotiomycetes</taxon>
        <taxon>Helotiales</taxon>
        <taxon>Sclerotiniaceae</taxon>
        <taxon>Monilinia</taxon>
    </lineage>
</organism>
<dbReference type="Proteomes" id="UP000672032">
    <property type="component" value="Chromosome 6"/>
</dbReference>
<gene>
    <name evidence="6" type="ORF">DSL72_007391</name>
</gene>
<feature type="region of interest" description="Disordered" evidence="4">
    <location>
        <begin position="22"/>
        <end position="57"/>
    </location>
</feature>
<name>A0A8A3PMU5_9HELO</name>
<dbReference type="Gene3D" id="3.30.450.20">
    <property type="entry name" value="PAS domain"/>
    <property type="match status" value="1"/>
</dbReference>
<accession>A0A8A3PMU5</accession>
<protein>
    <recommendedName>
        <fullName evidence="5">PAS domain-containing protein</fullName>
    </recommendedName>
</protein>
<dbReference type="SUPFAM" id="SSF55785">
    <property type="entry name" value="PYP-like sensor domain (PAS domain)"/>
    <property type="match status" value="1"/>
</dbReference>
<dbReference type="PANTHER" id="PTHR47429">
    <property type="entry name" value="PROTEIN TWIN LOV 1"/>
    <property type="match status" value="1"/>
</dbReference>
<evidence type="ECO:0000256" key="3">
    <source>
        <dbReference type="ARBA" id="ARBA00022991"/>
    </source>
</evidence>
<feature type="compositionally biased region" description="Basic and acidic residues" evidence="4">
    <location>
        <begin position="37"/>
        <end position="53"/>
    </location>
</feature>
<evidence type="ECO:0000259" key="5">
    <source>
        <dbReference type="PROSITE" id="PS50112"/>
    </source>
</evidence>
<evidence type="ECO:0000256" key="4">
    <source>
        <dbReference type="SAM" id="MobiDB-lite"/>
    </source>
</evidence>
<dbReference type="AlphaFoldDB" id="A0A8A3PMU5"/>
<dbReference type="Pfam" id="PF13426">
    <property type="entry name" value="PAS_9"/>
    <property type="match status" value="1"/>
</dbReference>
<proteinExistence type="predicted"/>
<keyword evidence="3" id="KW-0157">Chromophore</keyword>
<dbReference type="InterPro" id="IPR000014">
    <property type="entry name" value="PAS"/>
</dbReference>
<evidence type="ECO:0000313" key="6">
    <source>
        <dbReference type="EMBL" id="QSZ36265.1"/>
    </source>
</evidence>
<sequence length="231" mass="25869">MLTPEYERQLKELKELQALYAQHASPRNQLTQPCPDSRPDSRESSSSDGRESSASDPMIFPGLYSPSGFDILQILFQVQRRPNPTYTLGSIDSGVALVLCDSSHPHCPIVYCSEPFERLTGYSQSEVVGKNCRFLQYPYDAKTFGIFANPAVAAMQNLKNDPSFVARSTIRKAVACNSEAQVTLVNYRKNGERFLNLLTTIPVKWVTNEGEEKNYVIGFQAVAPPMFRPSY</sequence>
<dbReference type="PROSITE" id="PS50112">
    <property type="entry name" value="PAS"/>
    <property type="match status" value="1"/>
</dbReference>
<dbReference type="OrthoDB" id="447251at2759"/>
<evidence type="ECO:0000313" key="7">
    <source>
        <dbReference type="Proteomes" id="UP000672032"/>
    </source>
</evidence>
<evidence type="ECO:0000256" key="1">
    <source>
        <dbReference type="ARBA" id="ARBA00022630"/>
    </source>
</evidence>
<feature type="domain" description="PAS" evidence="5">
    <location>
        <begin position="109"/>
        <end position="131"/>
    </location>
</feature>
<evidence type="ECO:0000256" key="2">
    <source>
        <dbReference type="ARBA" id="ARBA00022643"/>
    </source>
</evidence>
<keyword evidence="1" id="KW-0285">Flavoprotein</keyword>
<dbReference type="InterPro" id="IPR035965">
    <property type="entry name" value="PAS-like_dom_sf"/>
</dbReference>
<dbReference type="EMBL" id="CP063410">
    <property type="protein sequence ID" value="QSZ36265.1"/>
    <property type="molecule type" value="Genomic_DNA"/>
</dbReference>
<dbReference type="CDD" id="cd00130">
    <property type="entry name" value="PAS"/>
    <property type="match status" value="1"/>
</dbReference>